<evidence type="ECO:0000256" key="4">
    <source>
        <dbReference type="ARBA" id="ARBA00034320"/>
    </source>
</evidence>
<evidence type="ECO:0000313" key="9">
    <source>
        <dbReference type="Proteomes" id="UP000662701"/>
    </source>
</evidence>
<evidence type="ECO:0000259" key="7">
    <source>
        <dbReference type="SMART" id="SM00833"/>
    </source>
</evidence>
<reference evidence="8" key="1">
    <citation type="submission" date="2020-04" db="EMBL/GenBank/DDBJ databases">
        <authorList>
            <person name="Sombolestani A."/>
        </authorList>
    </citation>
    <scope>NUCLEOTIDE SEQUENCE</scope>
    <source>
        <strain evidence="8">LMG 1745</strain>
    </source>
</reference>
<comment type="catalytic activity">
    <reaction evidence="6">
        <text>GTP + H2O = GDP + phosphate + H(+)</text>
        <dbReference type="Rhea" id="RHEA:19669"/>
        <dbReference type="ChEBI" id="CHEBI:15377"/>
        <dbReference type="ChEBI" id="CHEBI:15378"/>
        <dbReference type="ChEBI" id="CHEBI:37565"/>
        <dbReference type="ChEBI" id="CHEBI:43474"/>
        <dbReference type="ChEBI" id="CHEBI:58189"/>
    </reaction>
    <physiologicalReaction direction="left-to-right" evidence="6">
        <dbReference type="Rhea" id="RHEA:19670"/>
    </physiologicalReaction>
</comment>
<dbReference type="PANTHER" id="PTHR13748:SF62">
    <property type="entry name" value="COBW DOMAIN-CONTAINING PROTEIN"/>
    <property type="match status" value="1"/>
</dbReference>
<dbReference type="InterPro" id="IPR036627">
    <property type="entry name" value="CobW-likC_sf"/>
</dbReference>
<accession>A0ABR9Z005</accession>
<dbReference type="InterPro" id="IPR003495">
    <property type="entry name" value="CobW/HypB/UreG_nucleotide-bd"/>
</dbReference>
<comment type="caution">
    <text evidence="8">The sequence shown here is derived from an EMBL/GenBank/DDBJ whole genome shotgun (WGS) entry which is preliminary data.</text>
</comment>
<dbReference type="InterPro" id="IPR011629">
    <property type="entry name" value="CobW-like_C"/>
</dbReference>
<sequence>MRQGSGLEQAAAVPVYVVGGFLGAGKTTLLNRLLKTQKRRRLAILVNDFGAIDIDGLLVERRDSDVLTLKNGCICCSLQSDLFSTLKMLLSRSPVPEAIFIECSGVSKLQEMRRALADPILWQYAALEGVICVVNALDVITQSGITRDFLWKEQILSSDMTVLSHTDNLGKDAIQEAEAKLQALHGGVPVLSCANSLLTHEALFRLLEGKTEKSFFRAEDDVNDDFISLAWRRNSPVNLTGFRTVIDRHAAVLLRAKGILYLATAPQRALLLQMTGARITIGLAPEKALSDPDTRLVFIGRQGMLDTHALKDDLDTISA</sequence>
<evidence type="ECO:0000256" key="3">
    <source>
        <dbReference type="ARBA" id="ARBA00023186"/>
    </source>
</evidence>
<keyword evidence="9" id="KW-1185">Reference proteome</keyword>
<dbReference type="SMART" id="SM00833">
    <property type="entry name" value="CobW_C"/>
    <property type="match status" value="1"/>
</dbReference>
<evidence type="ECO:0000256" key="1">
    <source>
        <dbReference type="ARBA" id="ARBA00022741"/>
    </source>
</evidence>
<name>A0ABR9Z005_9PROT</name>
<reference evidence="8" key="2">
    <citation type="submission" date="2020-11" db="EMBL/GenBank/DDBJ databases">
        <title>Description of novel Gluconobacter species.</title>
        <authorList>
            <person name="Cleenwerck I."/>
            <person name="Cnockaert M."/>
            <person name="Borremans W."/>
            <person name="Wieme A.D."/>
            <person name="De Vuyst L."/>
            <person name="Vandamme P."/>
        </authorList>
    </citation>
    <scope>NUCLEOTIDE SEQUENCE</scope>
    <source>
        <strain evidence="8">LMG 1745</strain>
    </source>
</reference>
<keyword evidence="2" id="KW-0378">Hydrolase</keyword>
<dbReference type="CDD" id="cd03112">
    <property type="entry name" value="CobW-like"/>
    <property type="match status" value="1"/>
</dbReference>
<keyword evidence="3" id="KW-0143">Chaperone</keyword>
<protein>
    <submittedName>
        <fullName evidence="8">GTP-binding protein</fullName>
    </submittedName>
</protein>
<keyword evidence="1" id="KW-0547">Nucleotide-binding</keyword>
<proteinExistence type="inferred from homology"/>
<dbReference type="InterPro" id="IPR027417">
    <property type="entry name" value="P-loop_NTPase"/>
</dbReference>
<evidence type="ECO:0000313" key="8">
    <source>
        <dbReference type="EMBL" id="MBF0889447.1"/>
    </source>
</evidence>
<dbReference type="Gene3D" id="3.40.50.300">
    <property type="entry name" value="P-loop containing nucleotide triphosphate hydrolases"/>
    <property type="match status" value="1"/>
</dbReference>
<dbReference type="Proteomes" id="UP000662701">
    <property type="component" value="Unassembled WGS sequence"/>
</dbReference>
<evidence type="ECO:0000256" key="5">
    <source>
        <dbReference type="ARBA" id="ARBA00045658"/>
    </source>
</evidence>
<organism evidence="8 9">
    <name type="scientific">Gluconobacter cadivus</name>
    <dbReference type="NCBI Taxonomy" id="2728101"/>
    <lineage>
        <taxon>Bacteria</taxon>
        <taxon>Pseudomonadati</taxon>
        <taxon>Pseudomonadota</taxon>
        <taxon>Alphaproteobacteria</taxon>
        <taxon>Acetobacterales</taxon>
        <taxon>Acetobacteraceae</taxon>
        <taxon>Gluconobacter</taxon>
    </lineage>
</organism>
<feature type="domain" description="CobW C-terminal" evidence="7">
    <location>
        <begin position="226"/>
        <end position="318"/>
    </location>
</feature>
<dbReference type="Pfam" id="PF07683">
    <property type="entry name" value="CobW_C"/>
    <property type="match status" value="1"/>
</dbReference>
<comment type="similarity">
    <text evidence="4">Belongs to the SIMIBI class G3E GTPase family. ZNG1 subfamily.</text>
</comment>
<evidence type="ECO:0000256" key="2">
    <source>
        <dbReference type="ARBA" id="ARBA00022801"/>
    </source>
</evidence>
<dbReference type="RefSeq" id="WP_194263214.1">
    <property type="nucleotide sequence ID" value="NZ_JABCQH010000014.1"/>
</dbReference>
<dbReference type="Gene3D" id="3.30.1220.10">
    <property type="entry name" value="CobW-like, C-terminal domain"/>
    <property type="match status" value="1"/>
</dbReference>
<dbReference type="PANTHER" id="PTHR13748">
    <property type="entry name" value="COBW-RELATED"/>
    <property type="match status" value="1"/>
</dbReference>
<dbReference type="SUPFAM" id="SSF52540">
    <property type="entry name" value="P-loop containing nucleoside triphosphate hydrolases"/>
    <property type="match status" value="1"/>
</dbReference>
<comment type="function">
    <text evidence="5">Zinc chaperone that directly transfers zinc cofactor to target proteins, thereby activating them. Zinc is transferred from the CXCC motif in the GTPase domain to the zinc binding site in target proteins in a process requiring GTP hydrolysis.</text>
</comment>
<dbReference type="InterPro" id="IPR051316">
    <property type="entry name" value="Zinc-reg_GTPase_activator"/>
</dbReference>
<dbReference type="EMBL" id="JABCQH010000014">
    <property type="protein sequence ID" value="MBF0889447.1"/>
    <property type="molecule type" value="Genomic_DNA"/>
</dbReference>
<dbReference type="SUPFAM" id="SSF90002">
    <property type="entry name" value="Hypothetical protein YjiA, C-terminal domain"/>
    <property type="match status" value="1"/>
</dbReference>
<gene>
    <name evidence="8" type="ORF">HKD19_12950</name>
</gene>
<evidence type="ECO:0000256" key="6">
    <source>
        <dbReference type="ARBA" id="ARBA00049117"/>
    </source>
</evidence>
<dbReference type="Pfam" id="PF02492">
    <property type="entry name" value="cobW"/>
    <property type="match status" value="1"/>
</dbReference>